<organism evidence="1">
    <name type="scientific">virus sp. ctML55</name>
    <dbReference type="NCBI Taxonomy" id="2827627"/>
    <lineage>
        <taxon>Viruses</taxon>
    </lineage>
</organism>
<evidence type="ECO:0000313" key="1">
    <source>
        <dbReference type="EMBL" id="DAE31015.1"/>
    </source>
</evidence>
<reference evidence="1" key="1">
    <citation type="journal article" date="2021" name="Proc. Natl. Acad. Sci. U.S.A.">
        <title>A Catalog of Tens of Thousands of Viruses from Human Metagenomes Reveals Hidden Associations with Chronic Diseases.</title>
        <authorList>
            <person name="Tisza M.J."/>
            <person name="Buck C.B."/>
        </authorList>
    </citation>
    <scope>NUCLEOTIDE SEQUENCE</scope>
    <source>
        <strain evidence="1">CtML55</strain>
    </source>
</reference>
<protein>
    <submittedName>
        <fullName evidence="1">Uncharacterized protein</fullName>
    </submittedName>
</protein>
<sequence>MRTVAQKVFQVAYRTKNQGVEGWILVEANDFIEALDVFKSHFKDYEVTEIRKFRDIIKPLTKTITVEL</sequence>
<accession>A0A8S5RI13</accession>
<name>A0A8S5RI13_9VIRU</name>
<proteinExistence type="predicted"/>
<dbReference type="EMBL" id="BK059105">
    <property type="protein sequence ID" value="DAE31015.1"/>
    <property type="molecule type" value="Genomic_DNA"/>
</dbReference>